<dbReference type="GO" id="GO:0008168">
    <property type="term" value="F:methyltransferase activity"/>
    <property type="evidence" value="ECO:0007669"/>
    <property type="project" value="UniProtKB-KW"/>
</dbReference>
<dbReference type="CDD" id="cd02440">
    <property type="entry name" value="AdoMet_MTases"/>
    <property type="match status" value="1"/>
</dbReference>
<dbReference type="SUPFAM" id="SSF53335">
    <property type="entry name" value="S-adenosyl-L-methionine-dependent methyltransferases"/>
    <property type="match status" value="1"/>
</dbReference>
<name>A0A399R148_9PROT</name>
<reference evidence="4 5" key="1">
    <citation type="submission" date="2018-08" db="EMBL/GenBank/DDBJ databases">
        <title>Henriciella mobilis sp. nov., isolated from seawater.</title>
        <authorList>
            <person name="Cheng H."/>
            <person name="Wu Y.-H."/>
            <person name="Xu X.-W."/>
            <person name="Guo L.-L."/>
        </authorList>
    </citation>
    <scope>NUCLEOTIDE SEQUENCE [LARGE SCALE GENOMIC DNA]</scope>
    <source>
        <strain evidence="4 5">CCUG66934</strain>
    </source>
</reference>
<dbReference type="Proteomes" id="UP000265431">
    <property type="component" value="Unassembled WGS sequence"/>
</dbReference>
<dbReference type="AlphaFoldDB" id="A0A399R148"/>
<gene>
    <name evidence="4" type="ORF">D1224_08165</name>
</gene>
<dbReference type="PANTHER" id="PTHR13090">
    <property type="entry name" value="ARGININE-HYDROXYLASE NDUFAF5, MITOCHONDRIAL"/>
    <property type="match status" value="1"/>
</dbReference>
<dbReference type="InterPro" id="IPR029063">
    <property type="entry name" value="SAM-dependent_MTases_sf"/>
</dbReference>
<accession>A0A399R148</accession>
<keyword evidence="1 4" id="KW-0489">Methyltransferase</keyword>
<evidence type="ECO:0000256" key="2">
    <source>
        <dbReference type="ARBA" id="ARBA00022679"/>
    </source>
</evidence>
<dbReference type="Gene3D" id="3.40.50.150">
    <property type="entry name" value="Vaccinia Virus protein VP39"/>
    <property type="match status" value="1"/>
</dbReference>
<proteinExistence type="predicted"/>
<evidence type="ECO:0000256" key="1">
    <source>
        <dbReference type="ARBA" id="ARBA00022603"/>
    </source>
</evidence>
<evidence type="ECO:0000256" key="3">
    <source>
        <dbReference type="SAM" id="MobiDB-lite"/>
    </source>
</evidence>
<dbReference type="RefSeq" id="WP_119379393.1">
    <property type="nucleotide sequence ID" value="NZ_QWGB01000005.1"/>
</dbReference>
<dbReference type="Pfam" id="PF13489">
    <property type="entry name" value="Methyltransf_23"/>
    <property type="match status" value="1"/>
</dbReference>
<evidence type="ECO:0000313" key="4">
    <source>
        <dbReference type="EMBL" id="RIJ24204.1"/>
    </source>
</evidence>
<organism evidence="4 5">
    <name type="scientific">Henriciella barbarensis</name>
    <dbReference type="NCBI Taxonomy" id="86342"/>
    <lineage>
        <taxon>Bacteria</taxon>
        <taxon>Pseudomonadati</taxon>
        <taxon>Pseudomonadota</taxon>
        <taxon>Alphaproteobacteria</taxon>
        <taxon>Hyphomonadales</taxon>
        <taxon>Hyphomonadaceae</taxon>
        <taxon>Henriciella</taxon>
    </lineage>
</organism>
<feature type="region of interest" description="Disordered" evidence="3">
    <location>
        <begin position="275"/>
        <end position="303"/>
    </location>
</feature>
<dbReference type="EMBL" id="QWGB01000005">
    <property type="protein sequence ID" value="RIJ24204.1"/>
    <property type="molecule type" value="Genomic_DNA"/>
</dbReference>
<dbReference type="OrthoDB" id="9793723at2"/>
<keyword evidence="2 4" id="KW-0808">Transferase</keyword>
<dbReference type="GO" id="GO:0032259">
    <property type="term" value="P:methylation"/>
    <property type="evidence" value="ECO:0007669"/>
    <property type="project" value="UniProtKB-KW"/>
</dbReference>
<comment type="caution">
    <text evidence="4">The sequence shown here is derived from an EMBL/GenBank/DDBJ whole genome shotgun (WGS) entry which is preliminary data.</text>
</comment>
<dbReference type="InterPro" id="IPR050602">
    <property type="entry name" value="Malonyl-ACP_OMT"/>
</dbReference>
<sequence>MSPAPPKLFDRALHRRNLDRAARHYGDYAFLKERESSHLIERLEDVSRDFGRVLDLGSHDGTLAAMLEDHPQTGTVDAGEMSSGLRALGTGRGLDIREMDEEVLGADDAAYDLVTSVLFLHWVNDLPGALIQIRQVLKPDGLFLGCLFGAGTLAELRTAFLEAEAEITGGAAPRISPLPGLQDMAGLLQRAGFALPVVDVEPVTVRYDDPFALMRDLKGMGEQAAFAANEKSPRRPLSRRILARMAEIYRERFADPDGRLRATFNVVWLSGWAPAESQPKPLRPGSARHSMADAVRKVRGEKK</sequence>
<keyword evidence="5" id="KW-1185">Reference proteome</keyword>
<evidence type="ECO:0000313" key="5">
    <source>
        <dbReference type="Proteomes" id="UP000265431"/>
    </source>
</evidence>
<dbReference type="PANTHER" id="PTHR13090:SF1">
    <property type="entry name" value="ARGININE-HYDROXYLASE NDUFAF5, MITOCHONDRIAL"/>
    <property type="match status" value="1"/>
</dbReference>
<feature type="compositionally biased region" description="Basic and acidic residues" evidence="3">
    <location>
        <begin position="290"/>
        <end position="303"/>
    </location>
</feature>
<protein>
    <submittedName>
        <fullName evidence="4">Methyltransferase domain-containing protein</fullName>
    </submittedName>
</protein>